<evidence type="ECO:0000313" key="3">
    <source>
        <dbReference type="EMBL" id="CAD8923802.1"/>
    </source>
</evidence>
<sequence>MALAAAAAVVAAALAAPQLRGASAAAASVGDGSETLERLQDMGVTAHQASVQAYGFSKYAAKRQAAFNAFRYGNDAPERRMAAGQRAAAVARSHADADGATAGDAEHARALQSTARALTDGEIAVGEVARHAYAHYTFHADMNSAVNIVVSPRFGDPDLYVNCAGSPFPTKGDSMWSSANPGGDETVEVEAGMGCDDYQISVQGYTNSSFTITASAENYIEVYADMPISGVVAEDAYAHFKFDTGSYGYDTAISLSVMTGDADLYVACDDFPTTENARWSSRTAGGDDYIAIPSGDSCEMEGNTYFISVYGFTAPPQGAQFDITVSQISGGGSSWGGSSSGGSWGGGSWSSGGGWHPGSGSGSWWGSSTAGSQSWGSGSFGPGPEGAMELSMQYPYGGLVDPGMYEYYQIWADELQTGADPSIEGADIVVTFLDGRANLFVSCSDSGYPSAEGSMWSQYADADLDLPYVTLSLDASMCSGQYMWMSVTSDSIYHPCNYTISVVSDDPSFPFYPLEDTPQGFDIISGGTAYVAVSAQSTWVESVTIEVQNLRSDFALPVWAVADSTMPSSSHFKWSAKPAAGSTSQIVIDSSGLSDMDPVNVVVDNSQSASDADIVITARYVYKTGDEFEAARAAEAARLRALKEARDADAAAAKRA</sequence>
<feature type="compositionally biased region" description="Low complexity" evidence="1">
    <location>
        <begin position="364"/>
        <end position="377"/>
    </location>
</feature>
<reference evidence="3" key="1">
    <citation type="submission" date="2021-01" db="EMBL/GenBank/DDBJ databases">
        <authorList>
            <person name="Corre E."/>
            <person name="Pelletier E."/>
            <person name="Niang G."/>
            <person name="Scheremetjew M."/>
            <person name="Finn R."/>
            <person name="Kale V."/>
            <person name="Holt S."/>
            <person name="Cochrane G."/>
            <person name="Meng A."/>
            <person name="Brown T."/>
            <person name="Cohen L."/>
        </authorList>
    </citation>
    <scope>NUCLEOTIDE SEQUENCE</scope>
    <source>
        <strain evidence="3">Ms1</strain>
    </source>
</reference>
<gene>
    <name evidence="3" type="ORF">BSP0115_LOCUS17065</name>
</gene>
<evidence type="ECO:0000256" key="2">
    <source>
        <dbReference type="SAM" id="SignalP"/>
    </source>
</evidence>
<proteinExistence type="predicted"/>
<evidence type="ECO:0000256" key="1">
    <source>
        <dbReference type="SAM" id="MobiDB-lite"/>
    </source>
</evidence>
<keyword evidence="2" id="KW-0732">Signal</keyword>
<name>A0A7S1GF18_9STRA</name>
<dbReference type="AlphaFoldDB" id="A0A7S1GF18"/>
<feature type="signal peptide" evidence="2">
    <location>
        <begin position="1"/>
        <end position="15"/>
    </location>
</feature>
<feature type="region of interest" description="Disordered" evidence="1">
    <location>
        <begin position="332"/>
        <end position="382"/>
    </location>
</feature>
<protein>
    <submittedName>
        <fullName evidence="3">Uncharacterized protein</fullName>
    </submittedName>
</protein>
<organism evidence="3">
    <name type="scientific">Bicosoecida sp. CB-2014</name>
    <dbReference type="NCBI Taxonomy" id="1486930"/>
    <lineage>
        <taxon>Eukaryota</taxon>
        <taxon>Sar</taxon>
        <taxon>Stramenopiles</taxon>
        <taxon>Bigyra</taxon>
        <taxon>Opalozoa</taxon>
        <taxon>Bicosoecida</taxon>
    </lineage>
</organism>
<feature type="compositionally biased region" description="Gly residues" evidence="1">
    <location>
        <begin position="332"/>
        <end position="363"/>
    </location>
</feature>
<feature type="chain" id="PRO_5031470715" evidence="2">
    <location>
        <begin position="16"/>
        <end position="656"/>
    </location>
</feature>
<dbReference type="EMBL" id="HBFS01025476">
    <property type="protein sequence ID" value="CAD8923802.1"/>
    <property type="molecule type" value="Transcribed_RNA"/>
</dbReference>
<accession>A0A7S1GF18</accession>
<dbReference type="Gene3D" id="2.60.120.380">
    <property type="match status" value="2"/>
</dbReference>